<evidence type="ECO:0000256" key="3">
    <source>
        <dbReference type="ARBA" id="ARBA00022679"/>
    </source>
</evidence>
<gene>
    <name evidence="13" type="ORF">TKK_000046</name>
</gene>
<reference evidence="13 14" key="1">
    <citation type="journal article" date="2024" name="bioRxiv">
        <title>A reference genome for Trichogramma kaykai: A tiny desert-dwelling parasitoid wasp with competing sex-ratio distorters.</title>
        <authorList>
            <person name="Culotta J."/>
            <person name="Lindsey A.R."/>
        </authorList>
    </citation>
    <scope>NUCLEOTIDE SEQUENCE [LARGE SCALE GENOMIC DNA]</scope>
    <source>
        <strain evidence="13 14">KSX58</strain>
    </source>
</reference>
<dbReference type="PANTHER" id="PTHR45884:SF2">
    <property type="entry name" value="N-ACETYLTRANSFERASE ECO"/>
    <property type="match status" value="1"/>
</dbReference>
<evidence type="ECO:0000256" key="4">
    <source>
        <dbReference type="ARBA" id="ARBA00022723"/>
    </source>
</evidence>
<protein>
    <recommendedName>
        <fullName evidence="15">N-acetyltransferase domain-containing protein</fullName>
    </recommendedName>
</protein>
<keyword evidence="4" id="KW-0479">Metal-binding</keyword>
<accession>A0ABD2XSC0</accession>
<feature type="domain" description="N-acetyltransferase ESCO zinc-finger" evidence="11">
    <location>
        <begin position="429"/>
        <end position="467"/>
    </location>
</feature>
<dbReference type="GO" id="GO:0016746">
    <property type="term" value="F:acyltransferase activity"/>
    <property type="evidence" value="ECO:0007669"/>
    <property type="project" value="UniProtKB-KW"/>
</dbReference>
<dbReference type="GO" id="GO:0005634">
    <property type="term" value="C:nucleus"/>
    <property type="evidence" value="ECO:0007669"/>
    <property type="project" value="UniProtKB-SubCell"/>
</dbReference>
<keyword evidence="7" id="KW-0539">Nucleus</keyword>
<keyword evidence="5" id="KW-0863">Zinc-finger</keyword>
<evidence type="ECO:0000313" key="14">
    <source>
        <dbReference type="Proteomes" id="UP001627154"/>
    </source>
</evidence>
<dbReference type="GO" id="GO:0008270">
    <property type="term" value="F:zinc ion binding"/>
    <property type="evidence" value="ECO:0007669"/>
    <property type="project" value="UniProtKB-KW"/>
</dbReference>
<comment type="similarity">
    <text evidence="2">Belongs to the acetyltransferase family. ECO subfamily.</text>
</comment>
<dbReference type="Pfam" id="PF13880">
    <property type="entry name" value="Acetyltransf_13"/>
    <property type="match status" value="1"/>
</dbReference>
<keyword evidence="6" id="KW-0862">Zinc</keyword>
<organism evidence="13 14">
    <name type="scientific">Trichogramma kaykai</name>
    <dbReference type="NCBI Taxonomy" id="54128"/>
    <lineage>
        <taxon>Eukaryota</taxon>
        <taxon>Metazoa</taxon>
        <taxon>Ecdysozoa</taxon>
        <taxon>Arthropoda</taxon>
        <taxon>Hexapoda</taxon>
        <taxon>Insecta</taxon>
        <taxon>Pterygota</taxon>
        <taxon>Neoptera</taxon>
        <taxon>Endopterygota</taxon>
        <taxon>Hymenoptera</taxon>
        <taxon>Apocrita</taxon>
        <taxon>Proctotrupomorpha</taxon>
        <taxon>Chalcidoidea</taxon>
        <taxon>Trichogrammatidae</taxon>
        <taxon>Trichogramma</taxon>
    </lineage>
</organism>
<evidence type="ECO:0000259" key="11">
    <source>
        <dbReference type="Pfam" id="PF13878"/>
    </source>
</evidence>
<evidence type="ECO:0000256" key="8">
    <source>
        <dbReference type="ARBA" id="ARBA00023306"/>
    </source>
</evidence>
<dbReference type="PANTHER" id="PTHR45884">
    <property type="entry name" value="N-ACETYLTRANSFERASE ECO"/>
    <property type="match status" value="1"/>
</dbReference>
<feature type="domain" description="N-acetyltransferase ESCO acetyl-transferase" evidence="12">
    <location>
        <begin position="575"/>
        <end position="642"/>
    </location>
</feature>
<keyword evidence="8" id="KW-0131">Cell cycle</keyword>
<feature type="compositionally biased region" description="Low complexity" evidence="10">
    <location>
        <begin position="178"/>
        <end position="190"/>
    </location>
</feature>
<comment type="subcellular location">
    <subcellularLocation>
        <location evidence="1">Nucleus</location>
    </subcellularLocation>
</comment>
<feature type="compositionally biased region" description="Basic residues" evidence="10">
    <location>
        <begin position="191"/>
        <end position="203"/>
    </location>
</feature>
<feature type="compositionally biased region" description="Low complexity" evidence="10">
    <location>
        <begin position="364"/>
        <end position="382"/>
    </location>
</feature>
<keyword evidence="9" id="KW-0012">Acyltransferase</keyword>
<evidence type="ECO:0000256" key="7">
    <source>
        <dbReference type="ARBA" id="ARBA00023242"/>
    </source>
</evidence>
<evidence type="ECO:0000256" key="1">
    <source>
        <dbReference type="ARBA" id="ARBA00004123"/>
    </source>
</evidence>
<feature type="region of interest" description="Disordered" evidence="10">
    <location>
        <begin position="352"/>
        <end position="387"/>
    </location>
</feature>
<dbReference type="Proteomes" id="UP001627154">
    <property type="component" value="Unassembled WGS sequence"/>
</dbReference>
<feature type="compositionally biased region" description="Polar residues" evidence="10">
    <location>
        <begin position="147"/>
        <end position="158"/>
    </location>
</feature>
<evidence type="ECO:0000256" key="6">
    <source>
        <dbReference type="ARBA" id="ARBA00022833"/>
    </source>
</evidence>
<evidence type="ECO:0000256" key="5">
    <source>
        <dbReference type="ARBA" id="ARBA00022771"/>
    </source>
</evidence>
<dbReference type="InterPro" id="IPR028005">
    <property type="entry name" value="AcTrfase_ESCO_Znf_dom"/>
</dbReference>
<dbReference type="AlphaFoldDB" id="A0ABD2XSC0"/>
<comment type="caution">
    <text evidence="13">The sequence shown here is derived from an EMBL/GenBank/DDBJ whole genome shotgun (WGS) entry which is preliminary data.</text>
</comment>
<feature type="compositionally biased region" description="Polar residues" evidence="10">
    <location>
        <begin position="352"/>
        <end position="363"/>
    </location>
</feature>
<dbReference type="EMBL" id="JBJJXI010000002">
    <property type="protein sequence ID" value="KAL3407789.1"/>
    <property type="molecule type" value="Genomic_DNA"/>
</dbReference>
<sequence>MFQEWEEPSIKPTDAFKNFSSDRFVNDKKRSLYNCSTSSNEEIYYDSFDEFSDSSEDLPIGECVPETPEKSRNKVLVRYAIPLPRIQKKKGKLLNTSITENTPSPEIKQGSEKILNNLIPNDINKSESLIKPLSKVKISLFQDRDSNSNVSTSLNKSVNDIKEKYQPPKIKTPPNTQKSSYYNPSYYKSSAKNKKAMNKKKRRDGGINFGVGHGIKKPKPKPKPVINKAKMEQIKGKDSKIINSNIIKENATLVNKVINIKKSNNPETLQKANSNLSIDTFNMSNEEKSKSYSFEEDEAVKNIDVINIISKLEHEDDEENLKNKISYPNNDLSTMYNDNSYNEKTSIITKEVTDNNQECPTEQTSVDSIKLSSSSTSSKDSSNNTETQEKYFPLFSKNFNPTSKNNQMTEKHKTTNVLKSMKDGDSENQYQIDAGQNKFGAIKCSECKMIYQIGDKKDETAHYNYHNTYKVLKFQGWKKERIVYNNELADVRIILVESHDPSSHWKKVFEIFHIANDDLGFSDFTSENVETKKAYLYIEKKTIVGLLIGEQIKSAYTVLPDLVPGTTCCSNESTDAKCGIFLVWIIESHRRKGIASKMIDVLRSSYYYGIILSTEDIAFSTPTISGKEFAKKYTKTSSFKVY</sequence>
<evidence type="ECO:0000313" key="13">
    <source>
        <dbReference type="EMBL" id="KAL3407789.1"/>
    </source>
</evidence>
<dbReference type="InterPro" id="IPR028009">
    <property type="entry name" value="ESCO_Acetyltransf_dom"/>
</dbReference>
<proteinExistence type="inferred from homology"/>
<name>A0ABD2XSC0_9HYME</name>
<evidence type="ECO:0000256" key="10">
    <source>
        <dbReference type="SAM" id="MobiDB-lite"/>
    </source>
</evidence>
<evidence type="ECO:0000259" key="12">
    <source>
        <dbReference type="Pfam" id="PF13880"/>
    </source>
</evidence>
<dbReference type="Pfam" id="PF13878">
    <property type="entry name" value="zf-C2H2_3"/>
    <property type="match status" value="1"/>
</dbReference>
<evidence type="ECO:0000256" key="2">
    <source>
        <dbReference type="ARBA" id="ARBA00005816"/>
    </source>
</evidence>
<evidence type="ECO:0000256" key="9">
    <source>
        <dbReference type="ARBA" id="ARBA00023315"/>
    </source>
</evidence>
<feature type="region of interest" description="Disordered" evidence="10">
    <location>
        <begin position="146"/>
        <end position="224"/>
    </location>
</feature>
<evidence type="ECO:0008006" key="15">
    <source>
        <dbReference type="Google" id="ProtNLM"/>
    </source>
</evidence>
<keyword evidence="3" id="KW-0808">Transferase</keyword>
<keyword evidence="14" id="KW-1185">Reference proteome</keyword>